<sequence>MWIKNIRTAKQWYVSEERGKILLKDDDYVSLEKQADSGFSLDELTVSALKKRAADKGIENYQSLDKEALIKALDK</sequence>
<accession>A0ABW5S5T1</accession>
<dbReference type="RefSeq" id="WP_253064691.1">
    <property type="nucleotide sequence ID" value="NZ_JAMXWM010000031.1"/>
</dbReference>
<dbReference type="Proteomes" id="UP001597399">
    <property type="component" value="Unassembled WGS sequence"/>
</dbReference>
<protein>
    <recommendedName>
        <fullName evidence="3">Rho termination factor N-terminal domain-containing protein</fullName>
    </recommendedName>
</protein>
<comment type="caution">
    <text evidence="1">The sequence shown here is derived from an EMBL/GenBank/DDBJ whole genome shotgun (WGS) entry which is preliminary data.</text>
</comment>
<keyword evidence="2" id="KW-1185">Reference proteome</keyword>
<reference evidence="2" key="1">
    <citation type="journal article" date="2019" name="Int. J. Syst. Evol. Microbiol.">
        <title>The Global Catalogue of Microorganisms (GCM) 10K type strain sequencing project: providing services to taxonomists for standard genome sequencing and annotation.</title>
        <authorList>
            <consortium name="The Broad Institute Genomics Platform"/>
            <consortium name="The Broad Institute Genome Sequencing Center for Infectious Disease"/>
            <person name="Wu L."/>
            <person name="Ma J."/>
        </authorList>
    </citation>
    <scope>NUCLEOTIDE SEQUENCE [LARGE SCALE GENOMIC DNA]</scope>
    <source>
        <strain evidence="2">TISTR 2466</strain>
    </source>
</reference>
<organism evidence="1 2">
    <name type="scientific">Sporolactobacillus shoreicorticis</name>
    <dbReference type="NCBI Taxonomy" id="1923877"/>
    <lineage>
        <taxon>Bacteria</taxon>
        <taxon>Bacillati</taxon>
        <taxon>Bacillota</taxon>
        <taxon>Bacilli</taxon>
        <taxon>Bacillales</taxon>
        <taxon>Sporolactobacillaceae</taxon>
        <taxon>Sporolactobacillus</taxon>
    </lineage>
</organism>
<evidence type="ECO:0008006" key="3">
    <source>
        <dbReference type="Google" id="ProtNLM"/>
    </source>
</evidence>
<gene>
    <name evidence="1" type="ORF">ACFSUE_15375</name>
</gene>
<dbReference type="EMBL" id="JBHUMQ010000034">
    <property type="protein sequence ID" value="MFD2694996.1"/>
    <property type="molecule type" value="Genomic_DNA"/>
</dbReference>
<proteinExistence type="predicted"/>
<evidence type="ECO:0000313" key="2">
    <source>
        <dbReference type="Proteomes" id="UP001597399"/>
    </source>
</evidence>
<name>A0ABW5S5T1_9BACL</name>
<evidence type="ECO:0000313" key="1">
    <source>
        <dbReference type="EMBL" id="MFD2694996.1"/>
    </source>
</evidence>